<organism evidence="2 3">
    <name type="scientific">Bradyrhizobium erythrophlei</name>
    <dbReference type="NCBI Taxonomy" id="1437360"/>
    <lineage>
        <taxon>Bacteria</taxon>
        <taxon>Pseudomonadati</taxon>
        <taxon>Pseudomonadota</taxon>
        <taxon>Alphaproteobacteria</taxon>
        <taxon>Hyphomicrobiales</taxon>
        <taxon>Nitrobacteraceae</taxon>
        <taxon>Bradyrhizobium</taxon>
    </lineage>
</organism>
<dbReference type="OrthoDB" id="9961446at2"/>
<accession>A0A1M7UT11</accession>
<sequence>MSEIIKFPDRGTSELRKMVRDVIDEELYPSIVRTGCGRPYTRRGKNMQTFSFRSSDAILAADEAELFHDVCMDIDMASRKLEKLRQRRKTVREMAVEEERRYAAVEAKLAAALVQAVLSQAERV</sequence>
<proteinExistence type="predicted"/>
<reference evidence="3" key="1">
    <citation type="submission" date="2016-11" db="EMBL/GenBank/DDBJ databases">
        <authorList>
            <person name="Varghese N."/>
            <person name="Submissions S."/>
        </authorList>
    </citation>
    <scope>NUCLEOTIDE SEQUENCE [LARGE SCALE GENOMIC DNA]</scope>
    <source>
        <strain evidence="3">GAS401</strain>
    </source>
</reference>
<dbReference type="AlphaFoldDB" id="A0A1M7UT11"/>
<gene>
    <name evidence="2" type="ORF">SAMN05444170_6530</name>
</gene>
<evidence type="ECO:0000313" key="3">
    <source>
        <dbReference type="Proteomes" id="UP000184096"/>
    </source>
</evidence>
<feature type="coiled-coil region" evidence="1">
    <location>
        <begin position="74"/>
        <end position="101"/>
    </location>
</feature>
<name>A0A1M7UT11_9BRAD</name>
<dbReference type="RefSeq" id="WP_072824292.1">
    <property type="nucleotide sequence ID" value="NZ_LT670849.1"/>
</dbReference>
<dbReference type="Proteomes" id="UP000184096">
    <property type="component" value="Chromosome I"/>
</dbReference>
<evidence type="ECO:0000313" key="2">
    <source>
        <dbReference type="EMBL" id="SHN86036.1"/>
    </source>
</evidence>
<dbReference type="EMBL" id="LT670849">
    <property type="protein sequence ID" value="SHN86036.1"/>
    <property type="molecule type" value="Genomic_DNA"/>
</dbReference>
<protein>
    <submittedName>
        <fullName evidence="2">Uncharacterized protein</fullName>
    </submittedName>
</protein>
<evidence type="ECO:0000256" key="1">
    <source>
        <dbReference type="SAM" id="Coils"/>
    </source>
</evidence>
<keyword evidence="3" id="KW-1185">Reference proteome</keyword>
<keyword evidence="1" id="KW-0175">Coiled coil</keyword>